<dbReference type="EMBL" id="KQ427639">
    <property type="protein sequence ID" value="KOF66854.1"/>
    <property type="molecule type" value="Genomic_DNA"/>
</dbReference>
<evidence type="ECO:0000313" key="2">
    <source>
        <dbReference type="EMBL" id="KOF66854.1"/>
    </source>
</evidence>
<dbReference type="AlphaFoldDB" id="A0A0L8FQ94"/>
<keyword evidence="1" id="KW-1133">Transmembrane helix</keyword>
<keyword evidence="1" id="KW-0472">Membrane</keyword>
<evidence type="ECO:0000256" key="1">
    <source>
        <dbReference type="SAM" id="Phobius"/>
    </source>
</evidence>
<proteinExistence type="predicted"/>
<protein>
    <submittedName>
        <fullName evidence="2">Uncharacterized protein</fullName>
    </submittedName>
</protein>
<reference evidence="2" key="1">
    <citation type="submission" date="2015-07" db="EMBL/GenBank/DDBJ databases">
        <title>MeaNS - Measles Nucleotide Surveillance Program.</title>
        <authorList>
            <person name="Tran T."/>
            <person name="Druce J."/>
        </authorList>
    </citation>
    <scope>NUCLEOTIDE SEQUENCE</scope>
    <source>
        <strain evidence="2">UCB-OBI-ISO-001</strain>
        <tissue evidence="2">Gonad</tissue>
    </source>
</reference>
<feature type="transmembrane region" description="Helical" evidence="1">
    <location>
        <begin position="85"/>
        <end position="106"/>
    </location>
</feature>
<gene>
    <name evidence="2" type="ORF">OCBIM_22011106mg</name>
</gene>
<name>A0A0L8FQ94_OCTBM</name>
<sequence>MHRHTHTTNPRYTHTLHITSMSPPPTMYQSPSSPHHHSNLDACVCVCVCVERYFTTLNPFFNTLGLLLTQNISNTLGTHRHLYSYSYLITHLVINGAVVVFTFFFLNGIPS</sequence>
<keyword evidence="1" id="KW-0812">Transmembrane</keyword>
<organism evidence="2">
    <name type="scientific">Octopus bimaculoides</name>
    <name type="common">California two-spotted octopus</name>
    <dbReference type="NCBI Taxonomy" id="37653"/>
    <lineage>
        <taxon>Eukaryota</taxon>
        <taxon>Metazoa</taxon>
        <taxon>Spiralia</taxon>
        <taxon>Lophotrochozoa</taxon>
        <taxon>Mollusca</taxon>
        <taxon>Cephalopoda</taxon>
        <taxon>Coleoidea</taxon>
        <taxon>Octopodiformes</taxon>
        <taxon>Octopoda</taxon>
        <taxon>Incirrata</taxon>
        <taxon>Octopodidae</taxon>
        <taxon>Octopus</taxon>
    </lineage>
</organism>
<accession>A0A0L8FQ94</accession>